<accession>A0AAV4GMT8</accession>
<feature type="region of interest" description="Disordered" evidence="1">
    <location>
        <begin position="89"/>
        <end position="117"/>
    </location>
</feature>
<name>A0AAV4GMT8_9GAST</name>
<dbReference type="AlphaFoldDB" id="A0AAV4GMT8"/>
<organism evidence="2 3">
    <name type="scientific">Elysia marginata</name>
    <dbReference type="NCBI Taxonomy" id="1093978"/>
    <lineage>
        <taxon>Eukaryota</taxon>
        <taxon>Metazoa</taxon>
        <taxon>Spiralia</taxon>
        <taxon>Lophotrochozoa</taxon>
        <taxon>Mollusca</taxon>
        <taxon>Gastropoda</taxon>
        <taxon>Heterobranchia</taxon>
        <taxon>Euthyneura</taxon>
        <taxon>Panpulmonata</taxon>
        <taxon>Sacoglossa</taxon>
        <taxon>Placobranchoidea</taxon>
        <taxon>Plakobranchidae</taxon>
        <taxon>Elysia</taxon>
    </lineage>
</organism>
<dbReference type="GO" id="GO:0003964">
    <property type="term" value="F:RNA-directed DNA polymerase activity"/>
    <property type="evidence" value="ECO:0007669"/>
    <property type="project" value="UniProtKB-KW"/>
</dbReference>
<keyword evidence="2" id="KW-0808">Transferase</keyword>
<gene>
    <name evidence="2" type="ORF">ElyMa_000737000</name>
</gene>
<dbReference type="EMBL" id="BMAT01001497">
    <property type="protein sequence ID" value="GFR87067.1"/>
    <property type="molecule type" value="Genomic_DNA"/>
</dbReference>
<keyword evidence="2" id="KW-0548">Nucleotidyltransferase</keyword>
<protein>
    <submittedName>
        <fullName evidence="2">Reverse transcriptase</fullName>
    </submittedName>
</protein>
<dbReference type="Proteomes" id="UP000762676">
    <property type="component" value="Unassembled WGS sequence"/>
</dbReference>
<keyword evidence="2" id="KW-0695">RNA-directed DNA polymerase</keyword>
<evidence type="ECO:0000256" key="1">
    <source>
        <dbReference type="SAM" id="MobiDB-lite"/>
    </source>
</evidence>
<keyword evidence="3" id="KW-1185">Reference proteome</keyword>
<proteinExistence type="predicted"/>
<sequence>MINAEIKRGSLGAHVGVRVNAPVVLDGVRDSLAPRVRVTMTAIKVTSHLAQVRPASGVSGARLPCLTEVEQICSSICDGNSLVEETHSNAPVAKNNRPAAVEQPQPEARPPTSATGPSVCPLCDCDIATRVSRVTVATSIHNHLAQGHGITIGKRKWHRQVCQAIKTGLETSGHRCGGKPNRPGHASKLHKVWGRYPRKALRKVLGDESPHCSGGRDRLEQYVATTFHNINISRDDVAEAKGLFGNCQWEQPDKDETRLFQHPPSADEILRRLKKTVNTFPVMNGIEWRYLKAIDRIGILRRTALFVVRDLRIPSSWRKSRTVTIHKKSGTDDPSNFRPIFL</sequence>
<reference evidence="2 3" key="1">
    <citation type="journal article" date="2021" name="Elife">
        <title>Chloroplast acquisition without the gene transfer in kleptoplastic sea slugs, Plakobranchus ocellatus.</title>
        <authorList>
            <person name="Maeda T."/>
            <person name="Takahashi S."/>
            <person name="Yoshida T."/>
            <person name="Shimamura S."/>
            <person name="Takaki Y."/>
            <person name="Nagai Y."/>
            <person name="Toyoda A."/>
            <person name="Suzuki Y."/>
            <person name="Arimoto A."/>
            <person name="Ishii H."/>
            <person name="Satoh N."/>
            <person name="Nishiyama T."/>
            <person name="Hasebe M."/>
            <person name="Maruyama T."/>
            <person name="Minagawa J."/>
            <person name="Obokata J."/>
            <person name="Shigenobu S."/>
        </authorList>
    </citation>
    <scope>NUCLEOTIDE SEQUENCE [LARGE SCALE GENOMIC DNA]</scope>
</reference>
<comment type="caution">
    <text evidence="2">The sequence shown here is derived from an EMBL/GenBank/DDBJ whole genome shotgun (WGS) entry which is preliminary data.</text>
</comment>
<evidence type="ECO:0000313" key="2">
    <source>
        <dbReference type="EMBL" id="GFR87067.1"/>
    </source>
</evidence>
<evidence type="ECO:0000313" key="3">
    <source>
        <dbReference type="Proteomes" id="UP000762676"/>
    </source>
</evidence>